<evidence type="ECO:0000256" key="13">
    <source>
        <dbReference type="PIRNR" id="PIRNR001365"/>
    </source>
</evidence>
<evidence type="ECO:0000256" key="4">
    <source>
        <dbReference type="ARBA" id="ARBA00012086"/>
    </source>
</evidence>
<sequence length="284" mass="30103">MPAFSGIWVALVTPFADGELDLPALQRLARHLLDAGAAGLVACGSTGEAAALSRDERLAVLDALLEIVPGERLVMGLAGNNLNDVLGMLDAIQQRPIGGVLVPAPYYIRPSQAGLLSWFSRIADASRLPVILYDIPYRTGATLALDTLRQLARHPRIVALKDCGGDTGKTQALIADGQLAVLAGEDNQVFTTLCLGGSGAIAASAHHHTERFVEMAACVQRGDLARARALAHSLQRLIELAFAEPNPAPVKSLLALRGLIRDELREPMQPSSPALVGRLRSLLV</sequence>
<evidence type="ECO:0000256" key="5">
    <source>
        <dbReference type="ARBA" id="ARBA00022490"/>
    </source>
</evidence>
<dbReference type="UniPathway" id="UPA00034">
    <property type="reaction ID" value="UER00017"/>
</dbReference>
<dbReference type="GO" id="GO:0009089">
    <property type="term" value="P:lysine biosynthetic process via diaminopimelate"/>
    <property type="evidence" value="ECO:0007669"/>
    <property type="project" value="UniProtKB-UniRule"/>
</dbReference>
<feature type="active site" description="Schiff-base intermediate with substrate" evidence="12 14">
    <location>
        <position position="161"/>
    </location>
</feature>
<dbReference type="GO" id="GO:0005737">
    <property type="term" value="C:cytoplasm"/>
    <property type="evidence" value="ECO:0007669"/>
    <property type="project" value="UniProtKB-SubCell"/>
</dbReference>
<gene>
    <name evidence="16" type="primary">dapA_2</name>
    <name evidence="12" type="synonym">dapA</name>
    <name evidence="16" type="ORF">PtoMrB4_39920</name>
</gene>
<dbReference type="PROSITE" id="PS00665">
    <property type="entry name" value="DHDPS_1"/>
    <property type="match status" value="1"/>
</dbReference>
<evidence type="ECO:0000256" key="11">
    <source>
        <dbReference type="ARBA" id="ARBA00047836"/>
    </source>
</evidence>
<evidence type="ECO:0000256" key="1">
    <source>
        <dbReference type="ARBA" id="ARBA00003294"/>
    </source>
</evidence>
<organism evidence="16 17">
    <name type="scientific">Metapseudomonas otitidis</name>
    <dbReference type="NCBI Taxonomy" id="319939"/>
    <lineage>
        <taxon>Bacteria</taxon>
        <taxon>Pseudomonadati</taxon>
        <taxon>Pseudomonadota</taxon>
        <taxon>Gammaproteobacteria</taxon>
        <taxon>Pseudomonadales</taxon>
        <taxon>Pseudomonadaceae</taxon>
        <taxon>Metapseudomonas</taxon>
    </lineage>
</organism>
<dbReference type="EC" id="4.3.3.7" evidence="4 12"/>
<evidence type="ECO:0000256" key="6">
    <source>
        <dbReference type="ARBA" id="ARBA00022605"/>
    </source>
</evidence>
<evidence type="ECO:0000256" key="10">
    <source>
        <dbReference type="ARBA" id="ARBA00023270"/>
    </source>
</evidence>
<evidence type="ECO:0000256" key="7">
    <source>
        <dbReference type="ARBA" id="ARBA00022915"/>
    </source>
</evidence>
<comment type="subcellular location">
    <subcellularLocation>
        <location evidence="12">Cytoplasm</location>
    </subcellularLocation>
</comment>
<proteinExistence type="inferred from homology"/>
<dbReference type="InterPro" id="IPR002220">
    <property type="entry name" value="DapA-like"/>
</dbReference>
<evidence type="ECO:0000256" key="15">
    <source>
        <dbReference type="PIRSR" id="PIRSR001365-2"/>
    </source>
</evidence>
<comment type="subunit">
    <text evidence="12">Homotetramer; dimer of dimers.</text>
</comment>
<dbReference type="PANTHER" id="PTHR12128:SF66">
    <property type="entry name" value="4-HYDROXY-2-OXOGLUTARATE ALDOLASE, MITOCHONDRIAL"/>
    <property type="match status" value="1"/>
</dbReference>
<dbReference type="InterPro" id="IPR020624">
    <property type="entry name" value="Schiff_base-form_aldolases_CS"/>
</dbReference>
<feature type="binding site" evidence="12 15">
    <location>
        <position position="46"/>
    </location>
    <ligand>
        <name>pyruvate</name>
        <dbReference type="ChEBI" id="CHEBI:15361"/>
    </ligand>
</feature>
<evidence type="ECO:0000313" key="17">
    <source>
        <dbReference type="Proteomes" id="UP000501237"/>
    </source>
</evidence>
<comment type="similarity">
    <text evidence="3 12 13">Belongs to the DapA family.</text>
</comment>
<dbReference type="SMART" id="SM01130">
    <property type="entry name" value="DHDPS"/>
    <property type="match status" value="1"/>
</dbReference>
<accession>A0A679GJT4</accession>
<feature type="active site" description="Proton donor/acceptor" evidence="12 14">
    <location>
        <position position="133"/>
    </location>
</feature>
<reference evidence="16 17" key="1">
    <citation type="journal article" date="2020" name="Microbiol. Resour. Announc.">
        <title>Complete genome sequence of Pseudomonas otitidis strain MrB4, isolated from Lake Biwa in Japan.</title>
        <authorList>
            <person name="Miyazaki K."/>
            <person name="Hase E."/>
            <person name="Maruya T."/>
        </authorList>
    </citation>
    <scope>NUCLEOTIDE SEQUENCE [LARGE SCALE GENOMIC DNA]</scope>
    <source>
        <strain evidence="16 17">MrB4</strain>
    </source>
</reference>
<feature type="site" description="Part of a proton relay during catalysis" evidence="12">
    <location>
        <position position="107"/>
    </location>
</feature>
<comment type="function">
    <text evidence="1 12">Catalyzes the condensation of (S)-aspartate-beta-semialdehyde [(S)-ASA] and pyruvate to 4-hydroxy-tetrahydrodipicolinate (HTPA).</text>
</comment>
<name>A0A679GJT4_9GAMM</name>
<comment type="catalytic activity">
    <reaction evidence="11 12">
        <text>L-aspartate 4-semialdehyde + pyruvate = (2S,4S)-4-hydroxy-2,3,4,5-tetrahydrodipicolinate + H2O + H(+)</text>
        <dbReference type="Rhea" id="RHEA:34171"/>
        <dbReference type="ChEBI" id="CHEBI:15361"/>
        <dbReference type="ChEBI" id="CHEBI:15377"/>
        <dbReference type="ChEBI" id="CHEBI:15378"/>
        <dbReference type="ChEBI" id="CHEBI:67139"/>
        <dbReference type="ChEBI" id="CHEBI:537519"/>
        <dbReference type="EC" id="4.3.3.7"/>
    </reaction>
</comment>
<dbReference type="InterPro" id="IPR013785">
    <property type="entry name" value="Aldolase_TIM"/>
</dbReference>
<dbReference type="Gene3D" id="3.20.20.70">
    <property type="entry name" value="Aldolase class I"/>
    <property type="match status" value="1"/>
</dbReference>
<dbReference type="InterPro" id="IPR005263">
    <property type="entry name" value="DapA"/>
</dbReference>
<evidence type="ECO:0000256" key="14">
    <source>
        <dbReference type="PIRSR" id="PIRSR001365-1"/>
    </source>
</evidence>
<dbReference type="AlphaFoldDB" id="A0A679GJT4"/>
<dbReference type="CDD" id="cd00950">
    <property type="entry name" value="DHDPS"/>
    <property type="match status" value="1"/>
</dbReference>
<keyword evidence="7 12" id="KW-0220">Diaminopimelate biosynthesis</keyword>
<comment type="caution">
    <text evidence="12">Was originally thought to be a dihydrodipicolinate synthase (DHDPS), catalyzing the condensation of (S)-aspartate-beta-semialdehyde [(S)-ASA] and pyruvate to dihydrodipicolinate (DHDP). However, it was shown in E.coli that the product of the enzymatic reaction is not dihydrodipicolinate but in fact (4S)-4-hydroxy-2,3,4,5-tetrahydro-(2S)-dipicolinic acid (HTPA), and that the consecutive dehydration reaction leading to DHDP is not spontaneous but catalyzed by DapB.</text>
</comment>
<dbReference type="EMBL" id="AP022642">
    <property type="protein sequence ID" value="BCA30015.1"/>
    <property type="molecule type" value="Genomic_DNA"/>
</dbReference>
<feature type="site" description="Part of a proton relay during catalysis" evidence="12">
    <location>
        <position position="45"/>
    </location>
</feature>
<keyword evidence="10 12" id="KW-0704">Schiff base</keyword>
<dbReference type="GO" id="GO:0019877">
    <property type="term" value="P:diaminopimelate biosynthetic process"/>
    <property type="evidence" value="ECO:0007669"/>
    <property type="project" value="UniProtKB-UniRule"/>
</dbReference>
<dbReference type="HAMAP" id="MF_00418">
    <property type="entry name" value="DapA"/>
    <property type="match status" value="1"/>
</dbReference>
<comment type="pathway">
    <text evidence="2 12">Amino-acid biosynthesis; L-lysine biosynthesis via DAP pathway; (S)-tetrahydrodipicolinate from L-aspartate: step 3/4.</text>
</comment>
<dbReference type="GeneID" id="57399210"/>
<dbReference type="SUPFAM" id="SSF51569">
    <property type="entry name" value="Aldolase"/>
    <property type="match status" value="1"/>
</dbReference>
<dbReference type="PANTHER" id="PTHR12128">
    <property type="entry name" value="DIHYDRODIPICOLINATE SYNTHASE"/>
    <property type="match status" value="1"/>
</dbReference>
<dbReference type="NCBIfam" id="TIGR00674">
    <property type="entry name" value="dapA"/>
    <property type="match status" value="1"/>
</dbReference>
<evidence type="ECO:0000256" key="8">
    <source>
        <dbReference type="ARBA" id="ARBA00023154"/>
    </source>
</evidence>
<dbReference type="Pfam" id="PF00701">
    <property type="entry name" value="DHDPS"/>
    <property type="match status" value="1"/>
</dbReference>
<protein>
    <recommendedName>
        <fullName evidence="4 12">4-hydroxy-tetrahydrodipicolinate synthase</fullName>
        <shortName evidence="12">HTPA synthase</shortName>
        <ecNumber evidence="4 12">4.3.3.7</ecNumber>
    </recommendedName>
</protein>
<dbReference type="RefSeq" id="WP_172434308.1">
    <property type="nucleotide sequence ID" value="NZ_AP022642.1"/>
</dbReference>
<dbReference type="GO" id="GO:0008840">
    <property type="term" value="F:4-hydroxy-tetrahydrodipicolinate synthase activity"/>
    <property type="evidence" value="ECO:0007669"/>
    <property type="project" value="UniProtKB-UniRule"/>
</dbReference>
<evidence type="ECO:0000256" key="3">
    <source>
        <dbReference type="ARBA" id="ARBA00007592"/>
    </source>
</evidence>
<keyword evidence="6 12" id="KW-0028">Amino-acid biosynthesis</keyword>
<dbReference type="Proteomes" id="UP000501237">
    <property type="component" value="Chromosome"/>
</dbReference>
<evidence type="ECO:0000256" key="2">
    <source>
        <dbReference type="ARBA" id="ARBA00005120"/>
    </source>
</evidence>
<dbReference type="PIRSF" id="PIRSF001365">
    <property type="entry name" value="DHDPS"/>
    <property type="match status" value="1"/>
</dbReference>
<evidence type="ECO:0000256" key="9">
    <source>
        <dbReference type="ARBA" id="ARBA00023239"/>
    </source>
</evidence>
<keyword evidence="8 12" id="KW-0457">Lysine biosynthesis</keyword>
<keyword evidence="5 12" id="KW-0963">Cytoplasm</keyword>
<feature type="binding site" evidence="12 15">
    <location>
        <position position="201"/>
    </location>
    <ligand>
        <name>pyruvate</name>
        <dbReference type="ChEBI" id="CHEBI:15361"/>
    </ligand>
</feature>
<evidence type="ECO:0000313" key="16">
    <source>
        <dbReference type="EMBL" id="BCA30015.1"/>
    </source>
</evidence>
<dbReference type="InterPro" id="IPR020625">
    <property type="entry name" value="Schiff_base-form_aldolases_AS"/>
</dbReference>
<dbReference type="PRINTS" id="PR00146">
    <property type="entry name" value="DHPICSNTHASE"/>
</dbReference>
<evidence type="ECO:0000256" key="12">
    <source>
        <dbReference type="HAMAP-Rule" id="MF_00418"/>
    </source>
</evidence>
<keyword evidence="9 12" id="KW-0456">Lyase</keyword>
<dbReference type="PROSITE" id="PS00666">
    <property type="entry name" value="DHDPS_2"/>
    <property type="match status" value="1"/>
</dbReference>
<dbReference type="KEGG" id="poj:PtoMrB4_39920"/>